<keyword evidence="2" id="KW-1133">Transmembrane helix</keyword>
<organism evidence="3 4">
    <name type="scientific">Clostridium intestinale DSM 6191</name>
    <dbReference type="NCBI Taxonomy" id="1121320"/>
    <lineage>
        <taxon>Bacteria</taxon>
        <taxon>Bacillati</taxon>
        <taxon>Bacillota</taxon>
        <taxon>Clostridia</taxon>
        <taxon>Eubacteriales</taxon>
        <taxon>Clostridiaceae</taxon>
        <taxon>Clostridium</taxon>
    </lineage>
</organism>
<evidence type="ECO:0000256" key="2">
    <source>
        <dbReference type="SAM" id="Phobius"/>
    </source>
</evidence>
<dbReference type="AlphaFoldDB" id="A0A1M5ZMN9"/>
<feature type="transmembrane region" description="Helical" evidence="2">
    <location>
        <begin position="138"/>
        <end position="155"/>
    </location>
</feature>
<gene>
    <name evidence="3" type="ORF">SAMN02745941_03160</name>
</gene>
<feature type="transmembrane region" description="Helical" evidence="2">
    <location>
        <begin position="54"/>
        <end position="77"/>
    </location>
</feature>
<dbReference type="RefSeq" id="WP_073020945.1">
    <property type="nucleotide sequence ID" value="NZ_FQXU01000009.1"/>
</dbReference>
<keyword evidence="2" id="KW-0812">Transmembrane</keyword>
<feature type="compositionally biased region" description="Polar residues" evidence="1">
    <location>
        <begin position="321"/>
        <end position="331"/>
    </location>
</feature>
<sequence>MEDKERQILGYIKKAGKRIKVQILIDKTLLGIFVGALLGAVLTLLSLFTPFYEGIFLGIFFLTSGLVGGLVIALFTFPNIKKQALILDSKGLNERVTTSLELMGQEDGYGKLQREDTLEELKKLDFKKAFPIKVNKKMITYLLIVLTLFSLGVFLPTSAKSQGKELWNLKKEQNELTKKIEEEKKKVEENKKLTEEEKTKLKEILEKNKMEIAKAQNKEELKKTMERIDKKLSQEKKESKNEEVKKSLDSIRNSLNPKAEEERKKNNEKDLEALKEALNKNKDTKELAKALESKNQEDIDNELNKLSDALKNMGDLERGEISNTLGEASSEVSDEDLKELLENLSNEARQGQLSDKNKKATAKAIKDAQDGSLSESNGSSEGEGEGSGNGQGNGQGNGSGSGQGSGSGSGAGQGSGSGQGWNYGSKNGNQGDSSDKSGEQVYIPGRNEGGDENLTGEKGQTGNSQTGYSNNGINERGGSVNLDSIIGDYSKEAIEGLEGNSIPDYLKDIIKEYFEELQ</sequence>
<dbReference type="PANTHER" id="PTHR37612:SF20">
    <property type="entry name" value="PER-HEXAMER REPEAT PROTEIN 5-RELATED"/>
    <property type="match status" value="1"/>
</dbReference>
<dbReference type="Proteomes" id="UP000184241">
    <property type="component" value="Unassembled WGS sequence"/>
</dbReference>
<feature type="region of interest" description="Disordered" evidence="1">
    <location>
        <begin position="321"/>
        <end position="478"/>
    </location>
</feature>
<feature type="compositionally biased region" description="Low complexity" evidence="1">
    <location>
        <begin position="371"/>
        <end position="380"/>
    </location>
</feature>
<feature type="region of interest" description="Disordered" evidence="1">
    <location>
        <begin position="232"/>
        <end position="301"/>
    </location>
</feature>
<reference evidence="3 4" key="1">
    <citation type="submission" date="2016-11" db="EMBL/GenBank/DDBJ databases">
        <authorList>
            <person name="Jaros S."/>
            <person name="Januszkiewicz K."/>
            <person name="Wedrychowicz H."/>
        </authorList>
    </citation>
    <scope>NUCLEOTIDE SEQUENCE [LARGE SCALE GENOMIC DNA]</scope>
    <source>
        <strain evidence="3 4">DSM 6191</strain>
    </source>
</reference>
<evidence type="ECO:0000313" key="3">
    <source>
        <dbReference type="EMBL" id="SHI25406.1"/>
    </source>
</evidence>
<proteinExistence type="predicted"/>
<evidence type="ECO:0000313" key="4">
    <source>
        <dbReference type="Proteomes" id="UP000184241"/>
    </source>
</evidence>
<feature type="transmembrane region" description="Helical" evidence="2">
    <location>
        <begin position="28"/>
        <end position="48"/>
    </location>
</feature>
<dbReference type="EMBL" id="FQXU01000009">
    <property type="protein sequence ID" value="SHI25406.1"/>
    <property type="molecule type" value="Genomic_DNA"/>
</dbReference>
<dbReference type="PANTHER" id="PTHR37612">
    <property type="entry name" value="FIBROIN HEAVY CHAIN FIB-H LIKE PROTEIN"/>
    <property type="match status" value="1"/>
</dbReference>
<dbReference type="InterPro" id="IPR052258">
    <property type="entry name" value="Diverse_Func_Domain-Protein"/>
</dbReference>
<name>A0A1M5ZMN9_9CLOT</name>
<keyword evidence="2" id="KW-0472">Membrane</keyword>
<accession>A0A1M5ZMN9</accession>
<feature type="compositionally biased region" description="Polar residues" evidence="1">
    <location>
        <begin position="458"/>
        <end position="473"/>
    </location>
</feature>
<feature type="compositionally biased region" description="Polar residues" evidence="1">
    <location>
        <begin position="422"/>
        <end position="432"/>
    </location>
</feature>
<protein>
    <submittedName>
        <fullName evidence="3">Uncharacterized protein</fullName>
    </submittedName>
</protein>
<feature type="compositionally biased region" description="Gly residues" evidence="1">
    <location>
        <begin position="385"/>
        <end position="421"/>
    </location>
</feature>
<feature type="compositionally biased region" description="Polar residues" evidence="1">
    <location>
        <begin position="343"/>
        <end position="354"/>
    </location>
</feature>
<evidence type="ECO:0000256" key="1">
    <source>
        <dbReference type="SAM" id="MobiDB-lite"/>
    </source>
</evidence>
<feature type="compositionally biased region" description="Basic and acidic residues" evidence="1">
    <location>
        <begin position="232"/>
        <end position="249"/>
    </location>
</feature>
<feature type="compositionally biased region" description="Basic and acidic residues" evidence="1">
    <location>
        <begin position="258"/>
        <end position="301"/>
    </location>
</feature>